<evidence type="ECO:0000313" key="2">
    <source>
        <dbReference type="EMBL" id="CAB4636200.1"/>
    </source>
</evidence>
<protein>
    <submittedName>
        <fullName evidence="2">Unannotated protein</fullName>
    </submittedName>
</protein>
<evidence type="ECO:0000256" key="1">
    <source>
        <dbReference type="SAM" id="MobiDB-lite"/>
    </source>
</evidence>
<feature type="region of interest" description="Disordered" evidence="1">
    <location>
        <begin position="1"/>
        <end position="25"/>
    </location>
</feature>
<organism evidence="2">
    <name type="scientific">freshwater metagenome</name>
    <dbReference type="NCBI Taxonomy" id="449393"/>
    <lineage>
        <taxon>unclassified sequences</taxon>
        <taxon>metagenomes</taxon>
        <taxon>ecological metagenomes</taxon>
    </lineage>
</organism>
<dbReference type="EMBL" id="CAEZVS010000066">
    <property type="protein sequence ID" value="CAB4636200.1"/>
    <property type="molecule type" value="Genomic_DNA"/>
</dbReference>
<name>A0A6J6JGJ9_9ZZZZ</name>
<gene>
    <name evidence="2" type="ORF">UFOPK2106_00560</name>
</gene>
<reference evidence="2" key="1">
    <citation type="submission" date="2020-05" db="EMBL/GenBank/DDBJ databases">
        <authorList>
            <person name="Chiriac C."/>
            <person name="Salcher M."/>
            <person name="Ghai R."/>
            <person name="Kavagutti S V."/>
        </authorList>
    </citation>
    <scope>NUCLEOTIDE SEQUENCE</scope>
</reference>
<proteinExistence type="predicted"/>
<sequence>MTHVPKDAIQETIETSGGATGVRTSAIMPSTVTGATMGPASKFAITE</sequence>
<dbReference type="AlphaFoldDB" id="A0A6J6JGJ9"/>
<accession>A0A6J6JGJ9</accession>